<evidence type="ECO:0000259" key="4">
    <source>
        <dbReference type="Pfam" id="PF00857"/>
    </source>
</evidence>
<keyword evidence="2 5" id="KW-0378">Hydrolase</keyword>
<reference evidence="5 6" key="1">
    <citation type="journal article" date="2016" name="Mol. Biol. Evol.">
        <title>Comparative Genomics of Early-Diverging Mushroom-Forming Fungi Provides Insights into the Origins of Lignocellulose Decay Capabilities.</title>
        <authorList>
            <person name="Nagy L.G."/>
            <person name="Riley R."/>
            <person name="Tritt A."/>
            <person name="Adam C."/>
            <person name="Daum C."/>
            <person name="Floudas D."/>
            <person name="Sun H."/>
            <person name="Yadav J.S."/>
            <person name="Pangilinan J."/>
            <person name="Larsson K.H."/>
            <person name="Matsuura K."/>
            <person name="Barry K."/>
            <person name="Labutti K."/>
            <person name="Kuo R."/>
            <person name="Ohm R.A."/>
            <person name="Bhattacharya S.S."/>
            <person name="Shirouzu T."/>
            <person name="Yoshinaga Y."/>
            <person name="Martin F.M."/>
            <person name="Grigoriev I.V."/>
            <person name="Hibbett D.S."/>
        </authorList>
    </citation>
    <scope>NUCLEOTIDE SEQUENCE [LARGE SCALE GENOMIC DNA]</scope>
    <source>
        <strain evidence="5 6">HHB14362 ss-1</strain>
    </source>
</reference>
<feature type="signal peptide" evidence="3">
    <location>
        <begin position="1"/>
        <end position="20"/>
    </location>
</feature>
<dbReference type="InterPro" id="IPR036380">
    <property type="entry name" value="Isochorismatase-like_sf"/>
</dbReference>
<proteinExistence type="inferred from homology"/>
<dbReference type="Gene3D" id="3.40.50.850">
    <property type="entry name" value="Isochorismatase-like"/>
    <property type="match status" value="1"/>
</dbReference>
<dbReference type="SUPFAM" id="SSF52499">
    <property type="entry name" value="Isochorismatase-like hydrolases"/>
    <property type="match status" value="1"/>
</dbReference>
<dbReference type="Proteomes" id="UP000076761">
    <property type="component" value="Unassembled WGS sequence"/>
</dbReference>
<dbReference type="CDD" id="cd00431">
    <property type="entry name" value="cysteine_hydrolases"/>
    <property type="match status" value="1"/>
</dbReference>
<dbReference type="EMBL" id="KV425661">
    <property type="protein sequence ID" value="KZT18803.1"/>
    <property type="molecule type" value="Genomic_DNA"/>
</dbReference>
<protein>
    <submittedName>
        <fullName evidence="5">Isochorismatase hydrolase</fullName>
    </submittedName>
</protein>
<feature type="chain" id="PRO_5007862679" evidence="3">
    <location>
        <begin position="21"/>
        <end position="289"/>
    </location>
</feature>
<dbReference type="InParanoid" id="A0A165MUL1"/>
<comment type="similarity">
    <text evidence="1">Belongs to the isochorismatase family.</text>
</comment>
<keyword evidence="3" id="KW-0732">Signal</keyword>
<evidence type="ECO:0000256" key="1">
    <source>
        <dbReference type="ARBA" id="ARBA00006336"/>
    </source>
</evidence>
<evidence type="ECO:0000256" key="3">
    <source>
        <dbReference type="SAM" id="SignalP"/>
    </source>
</evidence>
<evidence type="ECO:0000313" key="6">
    <source>
        <dbReference type="Proteomes" id="UP000076761"/>
    </source>
</evidence>
<organism evidence="5 6">
    <name type="scientific">Neolentinus lepideus HHB14362 ss-1</name>
    <dbReference type="NCBI Taxonomy" id="1314782"/>
    <lineage>
        <taxon>Eukaryota</taxon>
        <taxon>Fungi</taxon>
        <taxon>Dikarya</taxon>
        <taxon>Basidiomycota</taxon>
        <taxon>Agaricomycotina</taxon>
        <taxon>Agaricomycetes</taxon>
        <taxon>Gloeophyllales</taxon>
        <taxon>Gloeophyllaceae</taxon>
        <taxon>Neolentinus</taxon>
    </lineage>
</organism>
<dbReference type="InterPro" id="IPR050272">
    <property type="entry name" value="Isochorismatase-like_hydrls"/>
</dbReference>
<dbReference type="Pfam" id="PF00857">
    <property type="entry name" value="Isochorismatase"/>
    <property type="match status" value="1"/>
</dbReference>
<dbReference type="PANTHER" id="PTHR43540:SF9">
    <property type="entry name" value="FAMILY HYDROLASE, PUTATIVE (AFU_ORTHOLOGUE AFUA_2G08700)-RELATED"/>
    <property type="match status" value="1"/>
</dbReference>
<keyword evidence="6" id="KW-1185">Reference proteome</keyword>
<evidence type="ECO:0000313" key="5">
    <source>
        <dbReference type="EMBL" id="KZT18803.1"/>
    </source>
</evidence>
<feature type="domain" description="Isochorismatase-like" evidence="4">
    <location>
        <begin position="70"/>
        <end position="262"/>
    </location>
</feature>
<dbReference type="OrthoDB" id="167809at2759"/>
<dbReference type="PANTHER" id="PTHR43540">
    <property type="entry name" value="PEROXYUREIDOACRYLATE/UREIDOACRYLATE AMIDOHYDROLASE-RELATED"/>
    <property type="match status" value="1"/>
</dbReference>
<dbReference type="GO" id="GO:0016787">
    <property type="term" value="F:hydrolase activity"/>
    <property type="evidence" value="ECO:0007669"/>
    <property type="project" value="UniProtKB-KW"/>
</dbReference>
<gene>
    <name evidence="5" type="ORF">NEOLEDRAFT_1079294</name>
</gene>
<accession>A0A165MUL1</accession>
<dbReference type="STRING" id="1314782.A0A165MUL1"/>
<name>A0A165MUL1_9AGAM</name>
<evidence type="ECO:0000256" key="2">
    <source>
        <dbReference type="ARBA" id="ARBA00022801"/>
    </source>
</evidence>
<sequence length="289" mass="31312">MRSLPQFVVSAFSFVSLAATQEPTVWGNYYNYWVKTGCTFDLTRGSANATIEIQTSSKGNSSIIIDPAKSAMVIVDMQNFFLHPELSPEANAGRAVVAPAVETVLALREAGVKILWVQWGLTQHDILNMSPSDLYGFARDGLPNSTFGSDMGKISNGTEAGPLLMRGSWNAQAYGDLWTLQQDGIASGTDFFFNKNRLSGINGRAETPLSIFLEDESLTTLFFSGVNIDQCVWGTLLDAYYRGYDVILVEDMSATTSPEYATQMTLYNGAGDGWITNSTDILAGLAAAA</sequence>
<dbReference type="InterPro" id="IPR000868">
    <property type="entry name" value="Isochorismatase-like_dom"/>
</dbReference>
<dbReference type="AlphaFoldDB" id="A0A165MUL1"/>